<dbReference type="AlphaFoldDB" id="A0A841C7S7"/>
<comment type="caution">
    <text evidence="1">The sequence shown here is derived from an EMBL/GenBank/DDBJ whole genome shotgun (WGS) entry which is preliminary data.</text>
</comment>
<organism evidence="1 2">
    <name type="scientific">Lactovum miscens</name>
    <dbReference type="NCBI Taxonomy" id="190387"/>
    <lineage>
        <taxon>Bacteria</taxon>
        <taxon>Bacillati</taxon>
        <taxon>Bacillota</taxon>
        <taxon>Bacilli</taxon>
        <taxon>Lactobacillales</taxon>
        <taxon>Streptococcaceae</taxon>
        <taxon>Lactovum</taxon>
    </lineage>
</organism>
<gene>
    <name evidence="1" type="ORF">HNQ37_001303</name>
</gene>
<accession>A0A841C7S7</accession>
<keyword evidence="2" id="KW-1185">Reference proteome</keyword>
<name>A0A841C7S7_9LACT</name>
<dbReference type="EMBL" id="JACHHV010000024">
    <property type="protein sequence ID" value="MBB5888404.1"/>
    <property type="molecule type" value="Genomic_DNA"/>
</dbReference>
<sequence>MRQPDAEIGAGRDLVGIALLVGESNCIVHLTFHLWLK</sequence>
<proteinExistence type="predicted"/>
<reference evidence="1 2" key="1">
    <citation type="submission" date="2020-08" db="EMBL/GenBank/DDBJ databases">
        <title>Genomic Encyclopedia of Type Strains, Phase IV (KMG-IV): sequencing the most valuable type-strain genomes for metagenomic binning, comparative biology and taxonomic classification.</title>
        <authorList>
            <person name="Goeker M."/>
        </authorList>
    </citation>
    <scope>NUCLEOTIDE SEQUENCE [LARGE SCALE GENOMIC DNA]</scope>
    <source>
        <strain evidence="1 2">DSM 14925</strain>
    </source>
</reference>
<protein>
    <submittedName>
        <fullName evidence="1">Uncharacterized protein</fullName>
    </submittedName>
</protein>
<dbReference type="Proteomes" id="UP000562464">
    <property type="component" value="Unassembled WGS sequence"/>
</dbReference>
<evidence type="ECO:0000313" key="2">
    <source>
        <dbReference type="Proteomes" id="UP000562464"/>
    </source>
</evidence>
<evidence type="ECO:0000313" key="1">
    <source>
        <dbReference type="EMBL" id="MBB5888404.1"/>
    </source>
</evidence>